<comment type="caution">
    <text evidence="4">The sequence shown here is derived from an EMBL/GenBank/DDBJ whole genome shotgun (WGS) entry which is preliminary data.</text>
</comment>
<dbReference type="GO" id="GO:0008171">
    <property type="term" value="F:O-methyltransferase activity"/>
    <property type="evidence" value="ECO:0007669"/>
    <property type="project" value="InterPro"/>
</dbReference>
<dbReference type="GO" id="GO:0008757">
    <property type="term" value="F:S-adenosylmethionine-dependent methyltransferase activity"/>
    <property type="evidence" value="ECO:0007669"/>
    <property type="project" value="TreeGrafter"/>
</dbReference>
<keyword evidence="5" id="KW-1185">Reference proteome</keyword>
<dbReference type="Pfam" id="PF01596">
    <property type="entry name" value="Methyltransf_3"/>
    <property type="match status" value="1"/>
</dbReference>
<evidence type="ECO:0000256" key="2">
    <source>
        <dbReference type="ARBA" id="ARBA00022679"/>
    </source>
</evidence>
<dbReference type="InterPro" id="IPR029063">
    <property type="entry name" value="SAM-dependent_MTases_sf"/>
</dbReference>
<keyword evidence="1 4" id="KW-0489">Methyltransferase</keyword>
<dbReference type="OrthoDB" id="9799672at2"/>
<dbReference type="GO" id="GO:0032259">
    <property type="term" value="P:methylation"/>
    <property type="evidence" value="ECO:0007669"/>
    <property type="project" value="UniProtKB-KW"/>
</dbReference>
<keyword evidence="3" id="KW-0949">S-adenosyl-L-methionine</keyword>
<name>A0A329QZY5_9ACTN</name>
<sequence>MSQTPWDDVDAYLCEHLVPSDDVLDAALKASADAGLPAIHVAPNQGKMLQLLAQLRGARSILEVGTLGGYSTIWLARALPPDGHLVTLESEPHHAEVARANIARAGFADLVDVRIGAALETLEALATEGAGPFDVVFIDADKENTPEYVRWGLKLACAGSVIVVDNVVRRGEIADESSSDPRVQGIQRALRVMADEPALDATAVQTVGSKGYDGFALAVVTA</sequence>
<dbReference type="Proteomes" id="UP000250462">
    <property type="component" value="Unassembled WGS sequence"/>
</dbReference>
<dbReference type="PANTHER" id="PTHR10509">
    <property type="entry name" value="O-METHYLTRANSFERASE-RELATED"/>
    <property type="match status" value="1"/>
</dbReference>
<dbReference type="CDD" id="cd02440">
    <property type="entry name" value="AdoMet_MTases"/>
    <property type="match status" value="1"/>
</dbReference>
<accession>A0A329QZY5</accession>
<dbReference type="RefSeq" id="WP_112256854.1">
    <property type="nucleotide sequence ID" value="NZ_QMIG01000002.1"/>
</dbReference>
<proteinExistence type="predicted"/>
<dbReference type="Gene3D" id="3.40.50.150">
    <property type="entry name" value="Vaccinia Virus protein VP39"/>
    <property type="match status" value="1"/>
</dbReference>
<evidence type="ECO:0000313" key="4">
    <source>
        <dbReference type="EMBL" id="RAW17895.1"/>
    </source>
</evidence>
<dbReference type="PANTHER" id="PTHR10509:SF14">
    <property type="entry name" value="CAFFEOYL-COA O-METHYLTRANSFERASE 3-RELATED"/>
    <property type="match status" value="1"/>
</dbReference>
<dbReference type="InterPro" id="IPR050362">
    <property type="entry name" value="Cation-dep_OMT"/>
</dbReference>
<gene>
    <name evidence="4" type="ORF">DPM12_03325</name>
</gene>
<evidence type="ECO:0000256" key="1">
    <source>
        <dbReference type="ARBA" id="ARBA00022603"/>
    </source>
</evidence>
<organism evidence="4 5">
    <name type="scientific">Phytoactinopolyspora halophila</name>
    <dbReference type="NCBI Taxonomy" id="1981511"/>
    <lineage>
        <taxon>Bacteria</taxon>
        <taxon>Bacillati</taxon>
        <taxon>Actinomycetota</taxon>
        <taxon>Actinomycetes</taxon>
        <taxon>Jiangellales</taxon>
        <taxon>Jiangellaceae</taxon>
        <taxon>Phytoactinopolyspora</taxon>
    </lineage>
</organism>
<dbReference type="InterPro" id="IPR002935">
    <property type="entry name" value="SAM_O-MeTrfase"/>
</dbReference>
<protein>
    <submittedName>
        <fullName evidence="4">Methyltransferase</fullName>
    </submittedName>
</protein>
<dbReference type="SUPFAM" id="SSF53335">
    <property type="entry name" value="S-adenosyl-L-methionine-dependent methyltransferases"/>
    <property type="match status" value="1"/>
</dbReference>
<dbReference type="PROSITE" id="PS51682">
    <property type="entry name" value="SAM_OMT_I"/>
    <property type="match status" value="1"/>
</dbReference>
<reference evidence="4 5" key="1">
    <citation type="submission" date="2018-06" db="EMBL/GenBank/DDBJ databases">
        <title>Phytoactinopolyspora halophila sp. nov., a novel halophilic actinomycete isolated from a saline soil in China.</title>
        <authorList>
            <person name="Tang S.-K."/>
        </authorList>
    </citation>
    <scope>NUCLEOTIDE SEQUENCE [LARGE SCALE GENOMIC DNA]</scope>
    <source>
        <strain evidence="4 5">YIM 96934</strain>
    </source>
</reference>
<dbReference type="AlphaFoldDB" id="A0A329QZY5"/>
<evidence type="ECO:0000313" key="5">
    <source>
        <dbReference type="Proteomes" id="UP000250462"/>
    </source>
</evidence>
<keyword evidence="2 4" id="KW-0808">Transferase</keyword>
<evidence type="ECO:0000256" key="3">
    <source>
        <dbReference type="ARBA" id="ARBA00022691"/>
    </source>
</evidence>
<dbReference type="EMBL" id="QMIG01000002">
    <property type="protein sequence ID" value="RAW17895.1"/>
    <property type="molecule type" value="Genomic_DNA"/>
</dbReference>